<dbReference type="PANTHER" id="PTHR22597">
    <property type="entry name" value="POLYCOMB GROUP PROTEIN"/>
    <property type="match status" value="1"/>
</dbReference>
<evidence type="ECO:0000256" key="1">
    <source>
        <dbReference type="ARBA" id="ARBA00022723"/>
    </source>
</evidence>
<dbReference type="GO" id="GO:0016586">
    <property type="term" value="C:RSC-type complex"/>
    <property type="evidence" value="ECO:0007669"/>
    <property type="project" value="TreeGrafter"/>
</dbReference>
<dbReference type="AlphaFoldDB" id="A0A177ANH0"/>
<evidence type="ECO:0000256" key="5">
    <source>
        <dbReference type="ARBA" id="ARBA00023163"/>
    </source>
</evidence>
<dbReference type="SMART" id="SM00249">
    <property type="entry name" value="PHD"/>
    <property type="match status" value="1"/>
</dbReference>
<feature type="compositionally biased region" description="Acidic residues" evidence="7">
    <location>
        <begin position="193"/>
        <end position="205"/>
    </location>
</feature>
<feature type="region of interest" description="Disordered" evidence="7">
    <location>
        <begin position="435"/>
        <end position="454"/>
    </location>
</feature>
<proteinExistence type="predicted"/>
<feature type="region of interest" description="Disordered" evidence="7">
    <location>
        <begin position="176"/>
        <end position="205"/>
    </location>
</feature>
<dbReference type="RefSeq" id="XP_024327986.1">
    <property type="nucleotide sequence ID" value="XM_024464388.1"/>
</dbReference>
<dbReference type="Pfam" id="PF23320">
    <property type="entry name" value="Zn_SUZ12"/>
    <property type="match status" value="1"/>
</dbReference>
<gene>
    <name evidence="9" type="ORF">VC83_00701</name>
</gene>
<feature type="compositionally biased region" description="Polar residues" evidence="7">
    <location>
        <begin position="511"/>
        <end position="530"/>
    </location>
</feature>
<dbReference type="SUPFAM" id="SSF57903">
    <property type="entry name" value="FYVE/PHD zinc finger"/>
    <property type="match status" value="1"/>
</dbReference>
<dbReference type="GO" id="GO:0008270">
    <property type="term" value="F:zinc ion binding"/>
    <property type="evidence" value="ECO:0007669"/>
    <property type="project" value="UniProtKB-KW"/>
</dbReference>
<dbReference type="Proteomes" id="UP000077154">
    <property type="component" value="Unassembled WGS sequence"/>
</dbReference>
<evidence type="ECO:0000256" key="4">
    <source>
        <dbReference type="ARBA" id="ARBA00023015"/>
    </source>
</evidence>
<dbReference type="InterPro" id="IPR011011">
    <property type="entry name" value="Znf_FYVE_PHD"/>
</dbReference>
<dbReference type="eggNOG" id="ENOG502SDK4">
    <property type="taxonomic scope" value="Eukaryota"/>
</dbReference>
<organism evidence="9">
    <name type="scientific">Pseudogymnoascus destructans</name>
    <dbReference type="NCBI Taxonomy" id="655981"/>
    <lineage>
        <taxon>Eukaryota</taxon>
        <taxon>Fungi</taxon>
        <taxon>Dikarya</taxon>
        <taxon>Ascomycota</taxon>
        <taxon>Pezizomycotina</taxon>
        <taxon>Leotiomycetes</taxon>
        <taxon>Thelebolales</taxon>
        <taxon>Thelebolaceae</taxon>
        <taxon>Pseudogymnoascus</taxon>
    </lineage>
</organism>
<dbReference type="PROSITE" id="PS50157">
    <property type="entry name" value="ZINC_FINGER_C2H2_2"/>
    <property type="match status" value="1"/>
</dbReference>
<feature type="region of interest" description="Disordered" evidence="7">
    <location>
        <begin position="886"/>
        <end position="908"/>
    </location>
</feature>
<name>A0A177ANH0_9PEZI</name>
<feature type="domain" description="C2H2-type" evidence="8">
    <location>
        <begin position="342"/>
        <end position="370"/>
    </location>
</feature>
<dbReference type="OrthoDB" id="166746at2759"/>
<dbReference type="InterPro" id="IPR057540">
    <property type="entry name" value="Znf_SUZ12"/>
</dbReference>
<dbReference type="InterPro" id="IPR019786">
    <property type="entry name" value="Zinc_finger_PHD-type_CS"/>
</dbReference>
<dbReference type="InterPro" id="IPR001965">
    <property type="entry name" value="Znf_PHD"/>
</dbReference>
<protein>
    <recommendedName>
        <fullName evidence="8">C2H2-type domain-containing protein</fullName>
    </recommendedName>
</protein>
<keyword evidence="5" id="KW-0804">Transcription</keyword>
<dbReference type="EMBL" id="KV441387">
    <property type="protein sequence ID" value="OAF62714.1"/>
    <property type="molecule type" value="Genomic_DNA"/>
</dbReference>
<dbReference type="VEuPathDB" id="FungiDB:GMDG_04566"/>
<evidence type="ECO:0000259" key="8">
    <source>
        <dbReference type="PROSITE" id="PS50157"/>
    </source>
</evidence>
<keyword evidence="4" id="KW-0805">Transcription regulation</keyword>
<dbReference type="GeneID" id="36283794"/>
<dbReference type="PROSITE" id="PS01359">
    <property type="entry name" value="ZF_PHD_1"/>
    <property type="match status" value="1"/>
</dbReference>
<dbReference type="InterPro" id="IPR013087">
    <property type="entry name" value="Znf_C2H2_type"/>
</dbReference>
<dbReference type="PANTHER" id="PTHR22597:SF0">
    <property type="entry name" value="POLYCOMB PROTEIN SUZ12"/>
    <property type="match status" value="1"/>
</dbReference>
<evidence type="ECO:0000313" key="9">
    <source>
        <dbReference type="EMBL" id="OAF62714.1"/>
    </source>
</evidence>
<dbReference type="PROSITE" id="PS00028">
    <property type="entry name" value="ZINC_FINGER_C2H2_1"/>
    <property type="match status" value="1"/>
</dbReference>
<evidence type="ECO:0000256" key="7">
    <source>
        <dbReference type="SAM" id="MobiDB-lite"/>
    </source>
</evidence>
<keyword evidence="3" id="KW-0862">Zinc</keyword>
<feature type="compositionally biased region" description="Polar residues" evidence="7">
    <location>
        <begin position="435"/>
        <end position="449"/>
    </location>
</feature>
<feature type="compositionally biased region" description="Basic and acidic residues" evidence="7">
    <location>
        <begin position="898"/>
        <end position="908"/>
    </location>
</feature>
<accession>A0A177ANH0</accession>
<keyword evidence="2 6" id="KW-0863">Zinc-finger</keyword>
<feature type="region of interest" description="Disordered" evidence="7">
    <location>
        <begin position="476"/>
        <end position="568"/>
    </location>
</feature>
<dbReference type="GO" id="GO:0031490">
    <property type="term" value="F:chromatin DNA binding"/>
    <property type="evidence" value="ECO:0007669"/>
    <property type="project" value="TreeGrafter"/>
</dbReference>
<evidence type="ECO:0000256" key="2">
    <source>
        <dbReference type="ARBA" id="ARBA00022771"/>
    </source>
</evidence>
<feature type="region of interest" description="Disordered" evidence="7">
    <location>
        <begin position="1"/>
        <end position="45"/>
    </location>
</feature>
<dbReference type="CDD" id="cd21552">
    <property type="entry name" value="VEFS-box_ctSUZ12-like"/>
    <property type="match status" value="1"/>
</dbReference>
<evidence type="ECO:0000256" key="3">
    <source>
        <dbReference type="ARBA" id="ARBA00022833"/>
    </source>
</evidence>
<reference evidence="9" key="1">
    <citation type="submission" date="2016-03" db="EMBL/GenBank/DDBJ databases">
        <title>Updated assembly of Pseudogymnoascus destructans, the fungus causing white-nose syndrome of bats.</title>
        <authorList>
            <person name="Palmer J.M."/>
            <person name="Drees K.P."/>
            <person name="Foster J.T."/>
            <person name="Lindner D.L."/>
        </authorList>
    </citation>
    <scope>NUCLEOTIDE SEQUENCE [LARGE SCALE GENOMIC DNA]</scope>
    <source>
        <strain evidence="9">20631-21</strain>
    </source>
</reference>
<evidence type="ECO:0000256" key="6">
    <source>
        <dbReference type="PROSITE-ProRule" id="PRU00042"/>
    </source>
</evidence>
<keyword evidence="1" id="KW-0479">Metal-binding</keyword>
<sequence length="1003" mass="112499">MDCIDAANLDKSNRDMGSLVSRQESPQNPKRLASRENPRASKRQRIGIVGLDLAKKLKESKLAQKDHPAPDRLEEPHSLAITFSGILDKYGDKHESLIPRRLDGVPVKARCSMQIYHPTSECQNGTLTDIHEELLHISQEGEIRTAWNPATGHPETEINLPRSFVVPIRELYVPKPPAEKLKGPSVDSPSEISDSEDDSDEPLDEGEYGLAEKYFCHVSFSTVRIGPWPPLGLDCEISQGSPIGKQLRHGISNKRDLKMVTKTELLPLESLSMKMPLKIKLGPDRQTTQYQLALDAKWETPEVTQPESKKLQTSSKPNFVWKIELGDQTPAYVPSESRMNDYSCGICLAKLRSVKALQHHLRASHTQFKFTLTKSTSDKKDFVITVSHGESTILPKVDIQIRCNSPVSVGSPVNNATSVGTDAQVNKAPTTLSQVNTPVSVGSPVNNAPSVDPDATVNKVPEVAIMRSIFDFEDDLSSSDSIATNPLPTPKPPFAQNLSNPRQLPARDPSISASVSEPQSKTSSPNTTPDAVSDSDEPIEPRKRTRVQNSRSVIVDEDDDDGTPKLVVPKTAKPLYDIATKRMLKPGEPLPPSTVCHDWRIRKQEELINNISDMTPAEKEFINRWDPFIFGQKSTSKIFMPEILKEFIKVNRQWFDEEQCRKKELLKHLTTLKMSGRIEDECLWECLEMFQTERISPRKARQASKLSAIAREERALIEPWDRYVKDSKPKSLEKFLRVSKTLRSGRSAHVSNGEPVAMLRLFLGYYGRTSRRDIPALDNIFYKSNLPLPTTEAESEYVRFFNGFEKDFKAAPDETKSLEQLMLSFIGDNTAWFFEEIQRFQWAKKHLQELQWTEKITLKIRENILTYLETMESAYLSDEDMPDAAVADNLSSGSQTDPHNKGKGKEAAAHVKRASAPFVITPDPLNPPRPRNVRALGECECGGYAMPGGSVMCAAEYCIARTFHRRCVPDPPPRGKPWYCRDCAAEGLGLNVETQLDRMDLSA</sequence>